<dbReference type="KEGG" id="pfy:PFICI_14214"/>
<evidence type="ECO:0000259" key="2">
    <source>
        <dbReference type="Pfam" id="PF17107"/>
    </source>
</evidence>
<dbReference type="GeneID" id="19279227"/>
<feature type="domain" description="Nephrocystin 3-like N-terminal" evidence="3">
    <location>
        <begin position="282"/>
        <end position="457"/>
    </location>
</feature>
<sequence>MSVDVLSLACNIMAVIDSGQKFYQTFRDIYENGKPDASAESKASELLHLTDRLAASEKKALQSNAVPEDGQLSQVAKQCAEVATKLHDEIEKLAPSESSSRVGKFFRSLKAAAKRNWRHSRIEQLNESLEDCQDIMQTTILVEMYMSGEAERVTQLGHFARLETMVQNFALAVSKHELQMSQLLDSRSLHQETQAVVHDEVTALREAQLLDADLARLKASLKFPGLNQRFNGVAKGHEKSFQWLMGNAMETVTHNTEHDEAKDGSAQEPRYIRESRNETFNDFRQWLISEPSSKLYWISGKPGAGKSTLMKSLFEQMQDIKQGSDENATEESRLVIHHFFWLGASNRRSRQNDMEGMYMSLLRQLLDYEVQDGVSLATMLLQSAPHLRQMDSDADWSFEDLKGTTLMALNTLGNRYSIYILLDALDEHLPIPQHDQLLAAIGELEKITNVRLVVTSRRERIFEQHLAYSRQLRLHTLTAPDIHHFALDSLREHVHRAFQESQDDSAIKFLNQTVETIV</sequence>
<dbReference type="InterPro" id="IPR027417">
    <property type="entry name" value="P-loop_NTPase"/>
</dbReference>
<name>W3WKF4_PESFW</name>
<evidence type="ECO:0000256" key="1">
    <source>
        <dbReference type="ARBA" id="ARBA00022737"/>
    </source>
</evidence>
<evidence type="ECO:0000313" key="5">
    <source>
        <dbReference type="Proteomes" id="UP000030651"/>
    </source>
</evidence>
<dbReference type="InterPro" id="IPR056884">
    <property type="entry name" value="NPHP3-like_N"/>
</dbReference>
<evidence type="ECO:0008006" key="6">
    <source>
        <dbReference type="Google" id="ProtNLM"/>
    </source>
</evidence>
<evidence type="ECO:0000259" key="3">
    <source>
        <dbReference type="Pfam" id="PF24883"/>
    </source>
</evidence>
<keyword evidence="5" id="KW-1185">Reference proteome</keyword>
<dbReference type="OrthoDB" id="5086500at2759"/>
<dbReference type="PANTHER" id="PTHR10039:SF5">
    <property type="entry name" value="NACHT DOMAIN-CONTAINING PROTEIN"/>
    <property type="match status" value="1"/>
</dbReference>
<dbReference type="eggNOG" id="ENOG502SHRA">
    <property type="taxonomic scope" value="Eukaryota"/>
</dbReference>
<dbReference type="Pfam" id="PF17107">
    <property type="entry name" value="SesA"/>
    <property type="match status" value="1"/>
</dbReference>
<dbReference type="Gene3D" id="3.40.50.300">
    <property type="entry name" value="P-loop containing nucleotide triphosphate hydrolases"/>
    <property type="match status" value="1"/>
</dbReference>
<keyword evidence="1" id="KW-0677">Repeat</keyword>
<dbReference type="SUPFAM" id="SSF52540">
    <property type="entry name" value="P-loop containing nucleoside triphosphate hydrolases"/>
    <property type="match status" value="1"/>
</dbReference>
<accession>W3WKF4</accession>
<dbReference type="PANTHER" id="PTHR10039">
    <property type="entry name" value="AMELOGENIN"/>
    <property type="match status" value="1"/>
</dbReference>
<feature type="domain" description="NACHT-NTPase and P-loop NTPases N-terminal" evidence="2">
    <location>
        <begin position="12"/>
        <end position="129"/>
    </location>
</feature>
<dbReference type="OMA" id="THIHEAC"/>
<dbReference type="Proteomes" id="UP000030651">
    <property type="component" value="Unassembled WGS sequence"/>
</dbReference>
<protein>
    <recommendedName>
        <fullName evidence="6">NACHT domain-containing protein</fullName>
    </recommendedName>
</protein>
<dbReference type="AlphaFoldDB" id="W3WKF4"/>
<dbReference type="EMBL" id="KI912120">
    <property type="protein sequence ID" value="ETS74348.1"/>
    <property type="molecule type" value="Genomic_DNA"/>
</dbReference>
<organism evidence="4 5">
    <name type="scientific">Pestalotiopsis fici (strain W106-1 / CGMCC3.15140)</name>
    <dbReference type="NCBI Taxonomy" id="1229662"/>
    <lineage>
        <taxon>Eukaryota</taxon>
        <taxon>Fungi</taxon>
        <taxon>Dikarya</taxon>
        <taxon>Ascomycota</taxon>
        <taxon>Pezizomycotina</taxon>
        <taxon>Sordariomycetes</taxon>
        <taxon>Xylariomycetidae</taxon>
        <taxon>Amphisphaeriales</taxon>
        <taxon>Sporocadaceae</taxon>
        <taxon>Pestalotiopsis</taxon>
    </lineage>
</organism>
<dbReference type="RefSeq" id="XP_007840986.1">
    <property type="nucleotide sequence ID" value="XM_007842795.1"/>
</dbReference>
<reference evidence="5" key="1">
    <citation type="journal article" date="2015" name="BMC Genomics">
        <title>Genomic and transcriptomic analysis of the endophytic fungus Pestalotiopsis fici reveals its lifestyle and high potential for synthesis of natural products.</title>
        <authorList>
            <person name="Wang X."/>
            <person name="Zhang X."/>
            <person name="Liu L."/>
            <person name="Xiang M."/>
            <person name="Wang W."/>
            <person name="Sun X."/>
            <person name="Che Y."/>
            <person name="Guo L."/>
            <person name="Liu G."/>
            <person name="Guo L."/>
            <person name="Wang C."/>
            <person name="Yin W.B."/>
            <person name="Stadler M."/>
            <person name="Zhang X."/>
            <person name="Liu X."/>
        </authorList>
    </citation>
    <scope>NUCLEOTIDE SEQUENCE [LARGE SCALE GENOMIC DNA]</scope>
    <source>
        <strain evidence="5">W106-1 / CGMCC3.15140</strain>
    </source>
</reference>
<evidence type="ECO:0000313" key="4">
    <source>
        <dbReference type="EMBL" id="ETS74348.1"/>
    </source>
</evidence>
<dbReference type="InterPro" id="IPR031352">
    <property type="entry name" value="SesA"/>
</dbReference>
<dbReference type="HOGENOM" id="CLU_525901_0_0_1"/>
<dbReference type="STRING" id="1229662.W3WKF4"/>
<dbReference type="InParanoid" id="W3WKF4"/>
<dbReference type="Pfam" id="PF24883">
    <property type="entry name" value="NPHP3_N"/>
    <property type="match status" value="1"/>
</dbReference>
<gene>
    <name evidence="4" type="ORF">PFICI_14214</name>
</gene>
<proteinExistence type="predicted"/>